<evidence type="ECO:0000259" key="15">
    <source>
        <dbReference type="PROSITE" id="PS50026"/>
    </source>
</evidence>
<feature type="transmembrane region" description="Helical" evidence="14">
    <location>
        <begin position="387"/>
        <end position="415"/>
    </location>
</feature>
<dbReference type="CDD" id="cd00055">
    <property type="entry name" value="EGF_Lam"/>
    <property type="match status" value="1"/>
</dbReference>
<evidence type="ECO:0000256" key="8">
    <source>
        <dbReference type="ARBA" id="ARBA00022989"/>
    </source>
</evidence>
<gene>
    <name evidence="16" type="ORF">KP79_PYT12439</name>
</gene>
<sequence length="2743" mass="311323">MREKHLSMDGNSNYRPKPQPRGSYRRSRIKDRGSKSYSSSEEEEFHSDDNLRPYEEVKVAHHDKKLNGLGLTPNEHDLTDDYHGNSHLSNGHLGNDKSRLYSYMSGSDGDIDDMDRALHHASLNVHHQGSQCSISSNEMDSKHMPRTEAVSQLSMSDDSDQENISHSNLHHELAATAPMLPPCLPNPPPPPPIEDIPQRTPMCVTRQRSFGPSHRGNYSDAETCLCSRHYAESHIAAMQQRGHYSDPDNPARVRQCAYSEGESDFEPHYLEQTASGNVFIPDGHPRFPRTVPRSGSVPMSRSGEMVDPQAVWVPPGSNTVPAHFSNGENQNMNHLDNRHAFTHTHFGCQQGAPPPGVVYPQHMSQDYYSKFSNTSHRMKEKLEKRCSWKWTAVILMVICVILLACAACFGAMLLFEEKEMVATENGHSALNSSRTGTRVNPNFQNPLLFQVGDVKQTKIQPQSFWTMKFMQKEPKFIKFNFSIPGSAMLGFYARRHAPPTIAQFDFFEVFDGSKITPSSRNKRALSKDKRSYNGKDTALIHYMEEGNWYVAVFNDRNEPEYISFKTDVYDTLGTDCPNDCHGHGECFKGQCRCFPGYAGWDCSQTKCPVLCNGNGLYIRGTCRCHEGWKGPECEIPIHECEVPNCNGNGKCVNGQCVCLPGYKGPHCGLGLIRDGIQMSRSEICRLECYHGHCMNQKCLCDEGWGGALCDQLSCDARCDGLRGICDNGTCICRKGWNGDHCTLDGCPNSCSNHGDCRLFSHGWMCSCHHGWKGEACAITMEMVCQDGDDNDRDGLSDCLDPDCCLDSACEDSNYCQMAPDPLDILLRKQPPSSTASFYEKMRFLIEENSVQIDTSRNGLSESQVSLIRGRVMTKDWTPLIGVRVHVARQPLYGYTLTRRRGQFDILVNGGGSVTLEFTRQPFQSHSTSVLVPWNQILTLNTVIMVQQMESNLPPEPVVCGVMHDYYSLQPVVLSTWQHTQLGACPEKSTIIPESQVVQESLIIPSTDVHLVYHSSDTPGYMSVILIQMTPSVIPPNLALVHLKVSVQGIDMEKTFEADPGLKYTFSWDRKNAFRQDVYGIVPARVQVGYQYSGCSFIYWEVRSTTMSGYDLASSQIGGWNIDIHHTYNFQEGILHKGDGTNIYLKEKPKKLVNILGNGHRRKLECDSCNGRARDNRLLAPVSLASGRDGSLYVWDLNYIRKVNPSRYDIASILKTSTISTSYKPYMTVSPVDGHLYVSDYMNHRVIKVATMGPVRILDSNYVIIAGNGEECIPGAIDRCGDGKRAINARLVHPKGIAISKEGVIYIADNLNIRMVTPDKTIHTLIGSQGQPRTWEPMSCDHSQPAEEIRLQWPTDLAIDPLDDSLHILDKNVILKLTKDGSLITVAGRPLNCPFRKSSFLPTGVLSDQEQASNIAADIKLVDPQSIAFGPQGEMYIVESDRHSINRVRVVTTDGHIHHFAGTKSKCDCQTITCKCYDSKETLAAQALFKELTSITVTPDGVVHIADAGNLRVFSVLSELPEADQSTRQYEVVSPETHEVYIFNSYGQHRHTVNIMTNQYVYNFTYNVNSFYGKLISIDDDVGNKIKITLDRETMAKEIISPDASKCDLEMNNIRKLYSFRANNWTATFTYSESTELLESKYLSDGKAYTYSYNSRGRLLEVRQPTGEITTLTTDVNTTGSIVRITTDNSDAVAMATYGSVQSVMHGNAETKVTYLPDGAVVVVFPSNLSISIESGGHPILANEYRMHFKRKVIAPNKLVHKLEWRYYLRRKGRTRQSKVVERIGHRMRVGAPFSSRHARMHDSHDEDEGSYKGKALLINGENLLTVEYDRETHTENIMGKNLLKIMSILYDGSGQPTHIRPNNRHHGMNITYSKEGRITHWQYGEIREDLIYDDEGLLREKSSSSGGAQYRFSYRVGKVPTDIILPNGLQYMMQYDSQGYLVRVRTPGLGEHFFTRVMSAGIQRFLYRVPELTFPYTEEYDGNGKLLQIIYPSERRRIIYRYNKFAQLSKIMFDETEINMEYDPQVSKVSASEVLSGPYDCRESYTYTASLVKDYTVEFARDRRLLGVKFSYTYDKNFRLKSINGYFRENMTSNSDMSYDEETGKLRTLKSLSMNWPLFDIEKITGNNMTFNREYDSYGRLSSVIYRFGEQERFSLQIGYDLENRIHHWNCQIGPATTRNMQYVYDINGNVIDVLLNGQPTWRYGYDNNGNINKITEYSLTRNLEYDIGDRISKSGSKRFRFDKDGFMVQRHDQHVGFNSNGQLRSVFKTGEYRYFYFYDAQGRLVIEEDGSGNVNQFYYGDVTQPQRITHTFNQSSGDLTQYLYDSKGQLLALERQNSLYYIATDPMGTPLAVLNANGHIVKQRRYDPLGQLETDTNPNFDVCFGFQGGLYNPMTQLILFGKRVYDTENGHWISPDYSSLLRDLNKIPSSPMITNNYQYHYPINTHTRHKKFPMLAITDWLLMLGFDLRSLAPDISYTGEIRPKAHDVSRRLLPMSSAFECTFLRDMESLLTMTTVPKSKVSPLLGHFDLQPTPRPFMLGPKVTLSFVKGKAVIHMAANTPKWAKQLAEVLVNGSEVIDLRYSIHGKDIHYFIKTDASKAEEDLRALDIHSTFVQYENSMNITVNRIQHSERFRLSPHAEVDIRIHGVDSVINIRYGTTFERERQRILGHAKERAVLHAWEREKWVLQNGLTTQYRWSDMERQQILTSGYADGYEGHYIRSPEYFPELSDDCNNIRFTKSSR</sequence>
<accession>A0A210QJM3</accession>
<evidence type="ECO:0000256" key="13">
    <source>
        <dbReference type="SAM" id="MobiDB-lite"/>
    </source>
</evidence>
<feature type="disulfide bond" evidence="12">
    <location>
        <begin position="658"/>
        <end position="667"/>
    </location>
</feature>
<comment type="caution">
    <text evidence="16">The sequence shown here is derived from an EMBL/GenBank/DDBJ whole genome shotgun (WGS) entry which is preliminary data.</text>
</comment>
<dbReference type="CDD" id="cd00054">
    <property type="entry name" value="EGF_CA"/>
    <property type="match status" value="1"/>
</dbReference>
<dbReference type="GO" id="GO:0005886">
    <property type="term" value="C:plasma membrane"/>
    <property type="evidence" value="ECO:0007669"/>
    <property type="project" value="UniProtKB-SubCell"/>
</dbReference>
<evidence type="ECO:0000256" key="4">
    <source>
        <dbReference type="ARBA" id="ARBA00022475"/>
    </source>
</evidence>
<dbReference type="InterPro" id="IPR008969">
    <property type="entry name" value="CarboxyPept-like_regulatory"/>
</dbReference>
<evidence type="ECO:0000256" key="9">
    <source>
        <dbReference type="ARBA" id="ARBA00023136"/>
    </source>
</evidence>
<dbReference type="SUPFAM" id="SSF63825">
    <property type="entry name" value="YWTD domain"/>
    <property type="match status" value="1"/>
</dbReference>
<dbReference type="Pfam" id="PF15636">
    <property type="entry name" value="Tox-GHH"/>
    <property type="match status" value="1"/>
</dbReference>
<comment type="subcellular location">
    <subcellularLocation>
        <location evidence="2">Cell membrane</location>
    </subcellularLocation>
    <subcellularLocation>
        <location evidence="1">Membrane</location>
        <topology evidence="1">Single-pass membrane protein</topology>
    </subcellularLocation>
</comment>
<evidence type="ECO:0000256" key="7">
    <source>
        <dbReference type="ARBA" id="ARBA00022737"/>
    </source>
</evidence>
<feature type="domain" description="EGF-like" evidence="15">
    <location>
        <begin position="636"/>
        <end position="668"/>
    </location>
</feature>
<dbReference type="STRING" id="6573.A0A210QJM3"/>
<comment type="caution">
    <text evidence="12">Lacks conserved residue(s) required for the propagation of feature annotation.</text>
</comment>
<dbReference type="Pfam" id="PF25021">
    <property type="entry name" value="TEN_NHL"/>
    <property type="match status" value="1"/>
</dbReference>
<dbReference type="FunFam" id="2.10.25.10:FF:000013">
    <property type="entry name" value="Teneurin transmembrane protein 4"/>
    <property type="match status" value="1"/>
</dbReference>
<dbReference type="PROSITE" id="PS50026">
    <property type="entry name" value="EGF_3"/>
    <property type="match status" value="2"/>
</dbReference>
<evidence type="ECO:0000256" key="11">
    <source>
        <dbReference type="ARBA" id="ARBA00023180"/>
    </source>
</evidence>
<dbReference type="InterPro" id="IPR000742">
    <property type="entry name" value="EGF"/>
</dbReference>
<dbReference type="InterPro" id="IPR057629">
    <property type="entry name" value="Teneurin1-4_GBD"/>
</dbReference>
<keyword evidence="7" id="KW-0677">Repeat</keyword>
<dbReference type="Pfam" id="PF24329">
    <property type="entry name" value="FN-plug_TEN1-4"/>
    <property type="match status" value="1"/>
</dbReference>
<name>A0A210QJM3_MIZYE</name>
<dbReference type="Pfam" id="PF25024">
    <property type="entry name" value="EGF_TEN"/>
    <property type="match status" value="2"/>
</dbReference>
<dbReference type="InterPro" id="IPR028916">
    <property type="entry name" value="Tox-GHH_dom"/>
</dbReference>
<dbReference type="InterPro" id="IPR056820">
    <property type="entry name" value="TEN_TTR-like"/>
</dbReference>
<dbReference type="InterPro" id="IPR011042">
    <property type="entry name" value="6-blade_b-propeller_TolB-like"/>
</dbReference>
<evidence type="ECO:0000256" key="6">
    <source>
        <dbReference type="ARBA" id="ARBA00022692"/>
    </source>
</evidence>
<evidence type="ECO:0000256" key="12">
    <source>
        <dbReference type="PROSITE-ProRule" id="PRU00076"/>
    </source>
</evidence>
<evidence type="ECO:0000256" key="1">
    <source>
        <dbReference type="ARBA" id="ARBA00004167"/>
    </source>
</evidence>
<feature type="domain" description="EGF-like" evidence="15">
    <location>
        <begin position="742"/>
        <end position="777"/>
    </location>
</feature>
<dbReference type="InterPro" id="IPR057627">
    <property type="entry name" value="FN-plug_TEN1-4"/>
</dbReference>
<keyword evidence="8 14" id="KW-1133">Transmembrane helix</keyword>
<keyword evidence="10 12" id="KW-1015">Disulfide bond</keyword>
<dbReference type="PANTHER" id="PTHR11219:SF69">
    <property type="entry name" value="TENEURIN-A"/>
    <property type="match status" value="1"/>
</dbReference>
<dbReference type="Pfam" id="PF23093">
    <property type="entry name" value="GBD_Tenm3"/>
    <property type="match status" value="1"/>
</dbReference>
<dbReference type="EMBL" id="NEDP02003345">
    <property type="protein sequence ID" value="OWF48952.1"/>
    <property type="molecule type" value="Genomic_DNA"/>
</dbReference>
<feature type="disulfide bond" evidence="12">
    <location>
        <begin position="746"/>
        <end position="756"/>
    </location>
</feature>
<keyword evidence="17" id="KW-1185">Reference proteome</keyword>
<evidence type="ECO:0000256" key="2">
    <source>
        <dbReference type="ARBA" id="ARBA00004236"/>
    </source>
</evidence>
<feature type="region of interest" description="Disordered" evidence="13">
    <location>
        <begin position="1"/>
        <end position="57"/>
    </location>
</feature>
<organism evidence="16 17">
    <name type="scientific">Mizuhopecten yessoensis</name>
    <name type="common">Japanese scallop</name>
    <name type="synonym">Patinopecten yessoensis</name>
    <dbReference type="NCBI Taxonomy" id="6573"/>
    <lineage>
        <taxon>Eukaryota</taxon>
        <taxon>Metazoa</taxon>
        <taxon>Spiralia</taxon>
        <taxon>Lophotrochozoa</taxon>
        <taxon>Mollusca</taxon>
        <taxon>Bivalvia</taxon>
        <taxon>Autobranchia</taxon>
        <taxon>Pteriomorphia</taxon>
        <taxon>Pectinida</taxon>
        <taxon>Pectinoidea</taxon>
        <taxon>Pectinidae</taxon>
        <taxon>Mizuhopecten</taxon>
    </lineage>
</organism>
<evidence type="ECO:0000256" key="5">
    <source>
        <dbReference type="ARBA" id="ARBA00022536"/>
    </source>
</evidence>
<dbReference type="GO" id="GO:0008045">
    <property type="term" value="P:motor neuron axon guidance"/>
    <property type="evidence" value="ECO:0007669"/>
    <property type="project" value="TreeGrafter"/>
</dbReference>
<reference evidence="16 17" key="1">
    <citation type="journal article" date="2017" name="Nat. Ecol. Evol.">
        <title>Scallop genome provides insights into evolution of bilaterian karyotype and development.</title>
        <authorList>
            <person name="Wang S."/>
            <person name="Zhang J."/>
            <person name="Jiao W."/>
            <person name="Li J."/>
            <person name="Xun X."/>
            <person name="Sun Y."/>
            <person name="Guo X."/>
            <person name="Huan P."/>
            <person name="Dong B."/>
            <person name="Zhang L."/>
            <person name="Hu X."/>
            <person name="Sun X."/>
            <person name="Wang J."/>
            <person name="Zhao C."/>
            <person name="Wang Y."/>
            <person name="Wang D."/>
            <person name="Huang X."/>
            <person name="Wang R."/>
            <person name="Lv J."/>
            <person name="Li Y."/>
            <person name="Zhang Z."/>
            <person name="Liu B."/>
            <person name="Lu W."/>
            <person name="Hui Y."/>
            <person name="Liang J."/>
            <person name="Zhou Z."/>
            <person name="Hou R."/>
            <person name="Li X."/>
            <person name="Liu Y."/>
            <person name="Li H."/>
            <person name="Ning X."/>
            <person name="Lin Y."/>
            <person name="Zhao L."/>
            <person name="Xing Q."/>
            <person name="Dou J."/>
            <person name="Li Y."/>
            <person name="Mao J."/>
            <person name="Guo H."/>
            <person name="Dou H."/>
            <person name="Li T."/>
            <person name="Mu C."/>
            <person name="Jiang W."/>
            <person name="Fu Q."/>
            <person name="Fu X."/>
            <person name="Miao Y."/>
            <person name="Liu J."/>
            <person name="Yu Q."/>
            <person name="Li R."/>
            <person name="Liao H."/>
            <person name="Li X."/>
            <person name="Kong Y."/>
            <person name="Jiang Z."/>
            <person name="Chourrout D."/>
            <person name="Li R."/>
            <person name="Bao Z."/>
        </authorList>
    </citation>
    <scope>NUCLEOTIDE SEQUENCE [LARGE SCALE GENOMIC DNA]</scope>
    <source>
        <strain evidence="16 17">PY_sf001</strain>
    </source>
</reference>
<dbReference type="InterPro" id="IPR056822">
    <property type="entry name" value="TEN_NHL"/>
</dbReference>
<evidence type="ECO:0000313" key="17">
    <source>
        <dbReference type="Proteomes" id="UP000242188"/>
    </source>
</evidence>
<feature type="compositionally biased region" description="Basic and acidic residues" evidence="13">
    <location>
        <begin position="47"/>
        <end position="57"/>
    </location>
</feature>
<dbReference type="PROSITE" id="PS01186">
    <property type="entry name" value="EGF_2"/>
    <property type="match status" value="3"/>
</dbReference>
<dbReference type="SMART" id="SM00181">
    <property type="entry name" value="EGF"/>
    <property type="match status" value="6"/>
</dbReference>
<keyword evidence="5 12" id="KW-0245">EGF-like domain</keyword>
<dbReference type="InterPro" id="IPR002049">
    <property type="entry name" value="LE_dom"/>
</dbReference>
<dbReference type="Pfam" id="PF25020">
    <property type="entry name" value="TTR_TEN1-4"/>
    <property type="match status" value="1"/>
</dbReference>
<dbReference type="Proteomes" id="UP000242188">
    <property type="component" value="Unassembled WGS sequence"/>
</dbReference>
<dbReference type="Gene3D" id="2.10.25.10">
    <property type="entry name" value="Laminin"/>
    <property type="match status" value="5"/>
</dbReference>
<dbReference type="FunFam" id="2.10.25.10:FF:000001">
    <property type="entry name" value="Tenascin C"/>
    <property type="match status" value="1"/>
</dbReference>
<keyword evidence="6 14" id="KW-0812">Transmembrane</keyword>
<feature type="disulfide bond" evidence="12">
    <location>
        <begin position="767"/>
        <end position="776"/>
    </location>
</feature>
<dbReference type="InterPro" id="IPR056823">
    <property type="entry name" value="TEN-like_YD-shell"/>
</dbReference>
<dbReference type="PANTHER" id="PTHR11219">
    <property type="entry name" value="TENEURIN AND N-ACETYLGLUCOSAMINE-1-PHOSPHODIESTER ALPHA-N-ACETYLGLUCOSAMINIDASE"/>
    <property type="match status" value="1"/>
</dbReference>
<dbReference type="Gene3D" id="2.120.10.30">
    <property type="entry name" value="TolB, C-terminal domain"/>
    <property type="match status" value="2"/>
</dbReference>
<dbReference type="InterPro" id="IPR051216">
    <property type="entry name" value="Teneurin"/>
</dbReference>
<keyword evidence="9 14" id="KW-0472">Membrane</keyword>
<evidence type="ECO:0000313" key="16">
    <source>
        <dbReference type="EMBL" id="OWF48952.1"/>
    </source>
</evidence>
<protein>
    <submittedName>
        <fullName evidence="16">Teneurin-m</fullName>
    </submittedName>
</protein>
<evidence type="ECO:0000256" key="10">
    <source>
        <dbReference type="ARBA" id="ARBA00023157"/>
    </source>
</evidence>
<dbReference type="Pfam" id="PF25023">
    <property type="entry name" value="TEN_YD-shell"/>
    <property type="match status" value="1"/>
</dbReference>
<evidence type="ECO:0000256" key="3">
    <source>
        <dbReference type="ARBA" id="ARBA00009385"/>
    </source>
</evidence>
<evidence type="ECO:0000256" key="14">
    <source>
        <dbReference type="SAM" id="Phobius"/>
    </source>
</evidence>
<comment type="similarity">
    <text evidence="3">Belongs to the tenascin family. Teneurin subfamily.</text>
</comment>
<dbReference type="Pfam" id="PF23538">
    <property type="entry name" value="Teneurin_ABD"/>
    <property type="match status" value="1"/>
</dbReference>
<keyword evidence="4" id="KW-1003">Cell membrane</keyword>
<dbReference type="Gene3D" id="2.180.10.10">
    <property type="entry name" value="RHS repeat-associated core"/>
    <property type="match status" value="1"/>
</dbReference>
<dbReference type="SUPFAM" id="SSF49464">
    <property type="entry name" value="Carboxypeptidase regulatory domain-like"/>
    <property type="match status" value="1"/>
</dbReference>
<dbReference type="PROSITE" id="PS00022">
    <property type="entry name" value="EGF_1"/>
    <property type="match status" value="3"/>
</dbReference>
<keyword evidence="11" id="KW-0325">Glycoprotein</keyword>
<proteinExistence type="inferred from homology"/>
<dbReference type="OrthoDB" id="442731at2759"/>